<dbReference type="InterPro" id="IPR029058">
    <property type="entry name" value="AB_hydrolase_fold"/>
</dbReference>
<evidence type="ECO:0000259" key="1">
    <source>
        <dbReference type="Pfam" id="PF00561"/>
    </source>
</evidence>
<dbReference type="GO" id="GO:0016020">
    <property type="term" value="C:membrane"/>
    <property type="evidence" value="ECO:0007669"/>
    <property type="project" value="TreeGrafter"/>
</dbReference>
<dbReference type="Pfam" id="PF00561">
    <property type="entry name" value="Abhydrolase_1"/>
    <property type="match status" value="1"/>
</dbReference>
<dbReference type="PANTHER" id="PTHR43798:SF33">
    <property type="entry name" value="HYDROLASE, PUTATIVE (AFU_ORTHOLOGUE AFUA_2G14860)-RELATED"/>
    <property type="match status" value="1"/>
</dbReference>
<evidence type="ECO:0000313" key="2">
    <source>
        <dbReference type="EMBL" id="PAT36207.1"/>
    </source>
</evidence>
<dbReference type="EMBL" id="NSJF01000001">
    <property type="protein sequence ID" value="PAT36207.1"/>
    <property type="molecule type" value="Genomic_DNA"/>
</dbReference>
<sequence length="274" mass="28800">MQISLNGHPLYAYTGGTAHKPGQPWLILIHGVLNDHSVWALQSRWFAHHGWNVLAIDLPGHGRSAASEAPASVQQAADAIAALVKTLDDAPLALAGHSFGSLIALQAAAQLGARVSKLLLLGTAAPMRVSSALLELSQNAPEKAMHLVNVFSRSTLAPPPSALGPGTWPYGMGMALGRRVLRSNPRENIFHKGFVACDSYEGGPEAMAQVKAQVLILSGSQDQMTPARAAKPLVQSAQQAGVALQTASIDVGHNLMTEAPEATLQAMRSFLQAP</sequence>
<dbReference type="SUPFAM" id="SSF53474">
    <property type="entry name" value="alpha/beta-Hydrolases"/>
    <property type="match status" value="1"/>
</dbReference>
<dbReference type="PANTHER" id="PTHR43798">
    <property type="entry name" value="MONOACYLGLYCEROL LIPASE"/>
    <property type="match status" value="1"/>
</dbReference>
<dbReference type="AlphaFoldDB" id="A0A2A2AEJ0"/>
<dbReference type="Gene3D" id="3.40.50.1820">
    <property type="entry name" value="alpha/beta hydrolase"/>
    <property type="match status" value="1"/>
</dbReference>
<accession>A0A2A2AEJ0</accession>
<feature type="domain" description="AB hydrolase-1" evidence="1">
    <location>
        <begin position="24"/>
        <end position="258"/>
    </location>
</feature>
<reference evidence="2 3" key="1">
    <citation type="submission" date="2017-08" db="EMBL/GenBank/DDBJ databases">
        <title>WGS of Clinical strains of the CDC Group NO-1 linked to zoonotic infections in humans.</title>
        <authorList>
            <person name="Bernier A.-M."/>
            <person name="Bernard K."/>
        </authorList>
    </citation>
    <scope>NUCLEOTIDE SEQUENCE [LARGE SCALE GENOMIC DNA]</scope>
    <source>
        <strain evidence="2 3">NML03-0146</strain>
    </source>
</reference>
<dbReference type="RefSeq" id="WP_095549010.1">
    <property type="nucleotide sequence ID" value="NZ_NSJF01000001.1"/>
</dbReference>
<evidence type="ECO:0000313" key="3">
    <source>
        <dbReference type="Proteomes" id="UP000217999"/>
    </source>
</evidence>
<dbReference type="InterPro" id="IPR000073">
    <property type="entry name" value="AB_hydrolase_1"/>
</dbReference>
<name>A0A2A2AEJ0_9BURK</name>
<keyword evidence="2" id="KW-0378">Hydrolase</keyword>
<organism evidence="2 3">
    <name type="scientific">Vandammella animalimorsus</name>
    <dbReference type="NCBI Taxonomy" id="2029117"/>
    <lineage>
        <taxon>Bacteria</taxon>
        <taxon>Pseudomonadati</taxon>
        <taxon>Pseudomonadota</taxon>
        <taxon>Betaproteobacteria</taxon>
        <taxon>Burkholderiales</taxon>
        <taxon>Comamonadaceae</taxon>
        <taxon>Vandammella</taxon>
    </lineage>
</organism>
<dbReference type="InterPro" id="IPR050266">
    <property type="entry name" value="AB_hydrolase_sf"/>
</dbReference>
<dbReference type="GO" id="GO:0016787">
    <property type="term" value="F:hydrolase activity"/>
    <property type="evidence" value="ECO:0007669"/>
    <property type="project" value="UniProtKB-KW"/>
</dbReference>
<comment type="caution">
    <text evidence="2">The sequence shown here is derived from an EMBL/GenBank/DDBJ whole genome shotgun (WGS) entry which is preliminary data.</text>
</comment>
<protein>
    <submittedName>
        <fullName evidence="2">Alpha/beta hydrolase</fullName>
    </submittedName>
</protein>
<gene>
    <name evidence="2" type="ORF">CK620_03090</name>
</gene>
<dbReference type="PRINTS" id="PR00111">
    <property type="entry name" value="ABHYDROLASE"/>
</dbReference>
<proteinExistence type="predicted"/>
<dbReference type="Proteomes" id="UP000217999">
    <property type="component" value="Unassembled WGS sequence"/>
</dbReference>